<dbReference type="InterPro" id="IPR019533">
    <property type="entry name" value="Peptidase_S26"/>
</dbReference>
<evidence type="ECO:0000259" key="8">
    <source>
        <dbReference type="Pfam" id="PF10502"/>
    </source>
</evidence>
<keyword evidence="5 7" id="KW-0378">Hydrolase</keyword>
<evidence type="ECO:0000256" key="1">
    <source>
        <dbReference type="ARBA" id="ARBA00000677"/>
    </source>
</evidence>
<evidence type="ECO:0000256" key="4">
    <source>
        <dbReference type="ARBA" id="ARBA00019232"/>
    </source>
</evidence>
<dbReference type="NCBIfam" id="TIGR02227">
    <property type="entry name" value="sigpep_I_bact"/>
    <property type="match status" value="1"/>
</dbReference>
<reference evidence="9 10" key="1">
    <citation type="submission" date="2020-08" db="EMBL/GenBank/DDBJ databases">
        <title>Genomic Encyclopedia of Type Strains, Phase IV (KMG-IV): sequencing the most valuable type-strain genomes for metagenomic binning, comparative biology and taxonomic classification.</title>
        <authorList>
            <person name="Goeker M."/>
        </authorList>
    </citation>
    <scope>NUCLEOTIDE SEQUENCE [LARGE SCALE GENOMIC DNA]</scope>
    <source>
        <strain evidence="9 10">DSM 12251</strain>
    </source>
</reference>
<organism evidence="9 10">
    <name type="scientific">Prosthecobacter dejongeii</name>
    <dbReference type="NCBI Taxonomy" id="48465"/>
    <lineage>
        <taxon>Bacteria</taxon>
        <taxon>Pseudomonadati</taxon>
        <taxon>Verrucomicrobiota</taxon>
        <taxon>Verrucomicrobiia</taxon>
        <taxon>Verrucomicrobiales</taxon>
        <taxon>Verrucomicrobiaceae</taxon>
        <taxon>Prosthecobacter</taxon>
    </lineage>
</organism>
<dbReference type="EC" id="3.4.21.89" evidence="3 7"/>
<protein>
    <recommendedName>
        <fullName evidence="4 7">Signal peptidase I</fullName>
        <ecNumber evidence="3 7">3.4.21.89</ecNumber>
    </recommendedName>
</protein>
<dbReference type="GO" id="GO:0004252">
    <property type="term" value="F:serine-type endopeptidase activity"/>
    <property type="evidence" value="ECO:0007669"/>
    <property type="project" value="InterPro"/>
</dbReference>
<evidence type="ECO:0000256" key="3">
    <source>
        <dbReference type="ARBA" id="ARBA00013208"/>
    </source>
</evidence>
<dbReference type="SUPFAM" id="SSF51306">
    <property type="entry name" value="LexA/Signal peptidase"/>
    <property type="match status" value="1"/>
</dbReference>
<dbReference type="PANTHER" id="PTHR43390:SF1">
    <property type="entry name" value="CHLOROPLAST PROCESSING PEPTIDASE"/>
    <property type="match status" value="1"/>
</dbReference>
<dbReference type="Pfam" id="PF10502">
    <property type="entry name" value="Peptidase_S26"/>
    <property type="match status" value="2"/>
</dbReference>
<dbReference type="GO" id="GO:0016020">
    <property type="term" value="C:membrane"/>
    <property type="evidence" value="ECO:0007669"/>
    <property type="project" value="UniProtKB-SubCell"/>
</dbReference>
<evidence type="ECO:0000313" key="9">
    <source>
        <dbReference type="EMBL" id="MBB5040372.1"/>
    </source>
</evidence>
<dbReference type="PRINTS" id="PR00727">
    <property type="entry name" value="LEADERPTASE"/>
</dbReference>
<evidence type="ECO:0000313" key="10">
    <source>
        <dbReference type="Proteomes" id="UP000534294"/>
    </source>
</evidence>
<gene>
    <name evidence="9" type="ORF">HNQ64_004656</name>
</gene>
<dbReference type="CDD" id="cd06530">
    <property type="entry name" value="S26_SPase_I"/>
    <property type="match status" value="1"/>
</dbReference>
<dbReference type="RefSeq" id="WP_184212912.1">
    <property type="nucleotide sequence ID" value="NZ_JACHIF010000013.1"/>
</dbReference>
<dbReference type="PANTHER" id="PTHR43390">
    <property type="entry name" value="SIGNAL PEPTIDASE I"/>
    <property type="match status" value="1"/>
</dbReference>
<sequence>MFFLTPRYLKHAKLLHKGVTRFIDYKRDLLPAAKLEEICGLRRSLEQAMKARDKTRLQELNEEINKVCEKALPEAAPSEIADNVEVFFVAIVIALGIRGYIAQPFQIPTGSMQPTLNGITAQATAEDPRPGLLGYLGSFLTSSRQIHVVSDHSGYLRDEEPVTEHKYWLIFMPYCKLHFKDGHTIDIMAPYSQLTNELQLAKHLRSQPVLTGNDTPDMKYRVVIQGGIKVEKGQLLASGIVQNGDHVLVDKFSYHFRSPNRGEVFVFTTKHIRGIENSSSFDPRHGSQHYIKRLAGLPGDKLEVKSPKLFINGVEAQEPGFQRVMQGTYEAPVDGYRGYSDPGAIGGGISKIDLGAEQYFAMGDNSYSSSDSRSWGSVPERNLVGSALFCYWPLTEHWGLIK</sequence>
<dbReference type="EMBL" id="JACHIF010000013">
    <property type="protein sequence ID" value="MBB5040372.1"/>
    <property type="molecule type" value="Genomic_DNA"/>
</dbReference>
<dbReference type="InterPro" id="IPR000223">
    <property type="entry name" value="Pept_S26A_signal_pept_1"/>
</dbReference>
<comment type="caution">
    <text evidence="9">The sequence shown here is derived from an EMBL/GenBank/DDBJ whole genome shotgun (WGS) entry which is preliminary data.</text>
</comment>
<keyword evidence="7" id="KW-0645">Protease</keyword>
<dbReference type="InterPro" id="IPR036286">
    <property type="entry name" value="LexA/Signal_pep-like_sf"/>
</dbReference>
<evidence type="ECO:0000256" key="2">
    <source>
        <dbReference type="ARBA" id="ARBA00009370"/>
    </source>
</evidence>
<dbReference type="InterPro" id="IPR019757">
    <property type="entry name" value="Pept_S26A_signal_pept_1_Lys-AS"/>
</dbReference>
<feature type="domain" description="Peptidase S26" evidence="8">
    <location>
        <begin position="82"/>
        <end position="117"/>
    </location>
</feature>
<proteinExistence type="inferred from homology"/>
<feature type="active site" evidence="6">
    <location>
        <position position="111"/>
    </location>
</feature>
<dbReference type="GO" id="GO:0006465">
    <property type="term" value="P:signal peptide processing"/>
    <property type="evidence" value="ECO:0007669"/>
    <property type="project" value="InterPro"/>
</dbReference>
<evidence type="ECO:0000256" key="6">
    <source>
        <dbReference type="PIRSR" id="PIRSR600223-1"/>
    </source>
</evidence>
<dbReference type="AlphaFoldDB" id="A0A7W7YQI8"/>
<feature type="active site" evidence="6">
    <location>
        <position position="292"/>
    </location>
</feature>
<dbReference type="GO" id="GO:0009003">
    <property type="term" value="F:signal peptidase activity"/>
    <property type="evidence" value="ECO:0007669"/>
    <property type="project" value="UniProtKB-EC"/>
</dbReference>
<keyword evidence="10" id="KW-1185">Reference proteome</keyword>
<dbReference type="Proteomes" id="UP000534294">
    <property type="component" value="Unassembled WGS sequence"/>
</dbReference>
<evidence type="ECO:0000256" key="5">
    <source>
        <dbReference type="ARBA" id="ARBA00022801"/>
    </source>
</evidence>
<accession>A0A7W7YQI8</accession>
<comment type="catalytic activity">
    <reaction evidence="1 7">
        <text>Cleavage of hydrophobic, N-terminal signal or leader sequences from secreted and periplasmic proteins.</text>
        <dbReference type="EC" id="3.4.21.89"/>
    </reaction>
</comment>
<name>A0A7W7YQI8_9BACT</name>
<dbReference type="Gene3D" id="2.10.109.10">
    <property type="entry name" value="Umud Fragment, subunit A"/>
    <property type="match status" value="1"/>
</dbReference>
<evidence type="ECO:0000256" key="7">
    <source>
        <dbReference type="RuleBase" id="RU362042"/>
    </source>
</evidence>
<feature type="domain" description="Peptidase S26" evidence="8">
    <location>
        <begin position="241"/>
        <end position="392"/>
    </location>
</feature>
<comment type="subcellular location">
    <subcellularLocation>
        <location evidence="7">Membrane</location>
        <topology evidence="7">Single-pass type II membrane protein</topology>
    </subcellularLocation>
</comment>
<comment type="similarity">
    <text evidence="2 7">Belongs to the peptidase S26 family.</text>
</comment>
<dbReference type="PROSITE" id="PS00760">
    <property type="entry name" value="SPASE_I_2"/>
    <property type="match status" value="1"/>
</dbReference>